<evidence type="ECO:0000313" key="2">
    <source>
        <dbReference type="EMBL" id="KAK2163390.1"/>
    </source>
</evidence>
<organism evidence="2 3">
    <name type="scientific">Paralvinella palmiformis</name>
    <dbReference type="NCBI Taxonomy" id="53620"/>
    <lineage>
        <taxon>Eukaryota</taxon>
        <taxon>Metazoa</taxon>
        <taxon>Spiralia</taxon>
        <taxon>Lophotrochozoa</taxon>
        <taxon>Annelida</taxon>
        <taxon>Polychaeta</taxon>
        <taxon>Sedentaria</taxon>
        <taxon>Canalipalpata</taxon>
        <taxon>Terebellida</taxon>
        <taxon>Terebelliformia</taxon>
        <taxon>Alvinellidae</taxon>
        <taxon>Paralvinella</taxon>
    </lineage>
</organism>
<feature type="region of interest" description="Disordered" evidence="1">
    <location>
        <begin position="1"/>
        <end position="36"/>
    </location>
</feature>
<name>A0AAD9NAZ2_9ANNE</name>
<sequence>MGSGSSDTDPDDLTSIRSSSSDSGCILDGSRLEEYL</sequence>
<protein>
    <submittedName>
        <fullName evidence="2">Uncharacterized protein</fullName>
    </submittedName>
</protein>
<reference evidence="2" key="1">
    <citation type="journal article" date="2023" name="Mol. Biol. Evol.">
        <title>Third-Generation Sequencing Reveals the Adaptive Role of the Epigenome in Three Deep-Sea Polychaetes.</title>
        <authorList>
            <person name="Perez M."/>
            <person name="Aroh O."/>
            <person name="Sun Y."/>
            <person name="Lan Y."/>
            <person name="Juniper S.K."/>
            <person name="Young C.R."/>
            <person name="Angers B."/>
            <person name="Qian P.Y."/>
        </authorList>
    </citation>
    <scope>NUCLEOTIDE SEQUENCE</scope>
    <source>
        <strain evidence="2">P08H-3</strain>
    </source>
</reference>
<dbReference type="AlphaFoldDB" id="A0AAD9NAZ2"/>
<accession>A0AAD9NAZ2</accession>
<proteinExistence type="predicted"/>
<keyword evidence="3" id="KW-1185">Reference proteome</keyword>
<evidence type="ECO:0000256" key="1">
    <source>
        <dbReference type="SAM" id="MobiDB-lite"/>
    </source>
</evidence>
<dbReference type="Proteomes" id="UP001208570">
    <property type="component" value="Unassembled WGS sequence"/>
</dbReference>
<feature type="compositionally biased region" description="Low complexity" evidence="1">
    <location>
        <begin position="13"/>
        <end position="29"/>
    </location>
</feature>
<dbReference type="EMBL" id="JAODUP010000080">
    <property type="protein sequence ID" value="KAK2163390.1"/>
    <property type="molecule type" value="Genomic_DNA"/>
</dbReference>
<comment type="caution">
    <text evidence="2">The sequence shown here is derived from an EMBL/GenBank/DDBJ whole genome shotgun (WGS) entry which is preliminary data.</text>
</comment>
<gene>
    <name evidence="2" type="ORF">LSH36_80g01006</name>
</gene>
<evidence type="ECO:0000313" key="3">
    <source>
        <dbReference type="Proteomes" id="UP001208570"/>
    </source>
</evidence>